<keyword evidence="6" id="KW-1185">Reference proteome</keyword>
<dbReference type="SUPFAM" id="SSF47923">
    <property type="entry name" value="Ypt/Rab-GAP domain of gyp1p"/>
    <property type="match status" value="2"/>
</dbReference>
<dbReference type="InterPro" id="IPR032727">
    <property type="entry name" value="CLAMP"/>
</dbReference>
<accession>A0ABN7SGU3</accession>
<reference evidence="5 6" key="1">
    <citation type="submission" date="2021-04" db="EMBL/GenBank/DDBJ databases">
        <authorList>
            <person name="Bliznina A."/>
        </authorList>
    </citation>
    <scope>NUCLEOTIDE SEQUENCE [LARGE SCALE GENOMIC DNA]</scope>
</reference>
<evidence type="ECO:0000313" key="6">
    <source>
        <dbReference type="Proteomes" id="UP001158576"/>
    </source>
</evidence>
<evidence type="ECO:0000313" key="5">
    <source>
        <dbReference type="EMBL" id="CAG5096566.1"/>
    </source>
</evidence>
<name>A0ABN7SGU3_OIKDI</name>
<evidence type="ECO:0000256" key="1">
    <source>
        <dbReference type="ARBA" id="ARBA00022468"/>
    </source>
</evidence>
<evidence type="ECO:0000259" key="4">
    <source>
        <dbReference type="PROSITE" id="PS50086"/>
    </source>
</evidence>
<dbReference type="InterPro" id="IPR035969">
    <property type="entry name" value="Rab-GAP_TBC_sf"/>
</dbReference>
<dbReference type="InterPro" id="IPR045913">
    <property type="entry name" value="TBC20/Gyp8-like"/>
</dbReference>
<protein>
    <submittedName>
        <fullName evidence="5">Oidioi.mRNA.OKI2018_I69.XSR.g14679.t1.cds</fullName>
    </submittedName>
</protein>
<organism evidence="5 6">
    <name type="scientific">Oikopleura dioica</name>
    <name type="common">Tunicate</name>
    <dbReference type="NCBI Taxonomy" id="34765"/>
    <lineage>
        <taxon>Eukaryota</taxon>
        <taxon>Metazoa</taxon>
        <taxon>Chordata</taxon>
        <taxon>Tunicata</taxon>
        <taxon>Appendicularia</taxon>
        <taxon>Copelata</taxon>
        <taxon>Oikopleuridae</taxon>
        <taxon>Oikopleura</taxon>
    </lineage>
</organism>
<evidence type="ECO:0000256" key="3">
    <source>
        <dbReference type="SAM" id="Phobius"/>
    </source>
</evidence>
<dbReference type="Gene3D" id="1.10.472.80">
    <property type="entry name" value="Ypt/Rab-GAP domain of gyp1p, domain 3"/>
    <property type="match status" value="1"/>
</dbReference>
<proteinExistence type="predicted"/>
<dbReference type="Proteomes" id="UP001158576">
    <property type="component" value="Chromosome XSR"/>
</dbReference>
<evidence type="ECO:0000256" key="2">
    <source>
        <dbReference type="SAM" id="MobiDB-lite"/>
    </source>
</evidence>
<feature type="domain" description="Rab-GAP TBC" evidence="4">
    <location>
        <begin position="321"/>
        <end position="507"/>
    </location>
</feature>
<dbReference type="PROSITE" id="PS50086">
    <property type="entry name" value="TBC_RABGAP"/>
    <property type="match status" value="1"/>
</dbReference>
<keyword evidence="1" id="KW-0343">GTPase activation</keyword>
<dbReference type="Pfam" id="PF00566">
    <property type="entry name" value="RabGAP-TBC"/>
    <property type="match status" value="1"/>
</dbReference>
<feature type="compositionally biased region" description="Polar residues" evidence="2">
    <location>
        <begin position="241"/>
        <end position="274"/>
    </location>
</feature>
<dbReference type="PANTHER" id="PTHR20913">
    <property type="entry name" value="TBC1 DOMAIN FAMILY MEMBER 20/GTPASE"/>
    <property type="match status" value="1"/>
</dbReference>
<keyword evidence="3" id="KW-0812">Transmembrane</keyword>
<dbReference type="EMBL" id="OU015569">
    <property type="protein sequence ID" value="CAG5096566.1"/>
    <property type="molecule type" value="Genomic_DNA"/>
</dbReference>
<dbReference type="InterPro" id="IPR000195">
    <property type="entry name" value="Rab-GAP-TBC_dom"/>
</dbReference>
<keyword evidence="3" id="KW-1133">Transmembrane helix</keyword>
<feature type="region of interest" description="Disordered" evidence="2">
    <location>
        <begin position="231"/>
        <end position="280"/>
    </location>
</feature>
<feature type="transmembrane region" description="Helical" evidence="3">
    <location>
        <begin position="609"/>
        <end position="630"/>
    </location>
</feature>
<dbReference type="PANTHER" id="PTHR20913:SF7">
    <property type="entry name" value="RE60063P"/>
    <property type="match status" value="1"/>
</dbReference>
<dbReference type="Pfam" id="PF14769">
    <property type="entry name" value="CLAMP"/>
    <property type="match status" value="1"/>
</dbReference>
<sequence length="639" mass="73958">MDWIDFRMKRELLVWLDFSQDTVDTLMRCGNAAETRSVLSDRLHIERGTDKAEILLDAFQGCLAYSKEKKFTSDKISVMLGILNRVHNFACQTSFENSKETVQVLRDFILSHAYLRPPFAIEVFTNKESQQVLQYFMDTYIRHFKLYKYVFTSRIVMDVALEFPNEPEEVPTPEPESEKEPIDEALAEAQMPDDELEEIIRTAVTGNFQEMMRRFESQIEETVRQTRENIDGLQNKDQDGELQNSSTTLQNSGMSLNQSEKQKNSESPGMQEATNVDDENEEFEFIKKREARQAKIEQIEVALRVGDVASLRNLASQTGGLLEDRLRRECWPLLLSIDTNRLPQCGDRKKLRASKHYEQVKLDVDRSVKRFPDRMPEKQRRSLQDQLMDLILWVLEEEDDLHYYQGYHDVCVTVLRVCGLRLGQVIAKELSKRHLRDYMCPTMDQTRMLLDFIMPIIKEEDDELHDFLLESDVGTIFALSWVITWYGHVLAEHKFIVRLFDLFLASHPLMAVYTAAAMVLHCADDVLDQECDMPAVHHTLVNLPGTLDLSGNLEPIIALANTLFKKHPPSYLAKTKYEAYENCSLIKEFTHMEPTERLVIRRSTSSQKFIQLLSASLTVAGLIAVAYNYMNDFFTLNLL</sequence>
<gene>
    <name evidence="5" type="ORF">OKIOD_LOCUS6237</name>
</gene>
<dbReference type="SMART" id="SM00164">
    <property type="entry name" value="TBC"/>
    <property type="match status" value="1"/>
</dbReference>
<keyword evidence="3" id="KW-0472">Membrane</keyword>
<dbReference type="Gene3D" id="1.10.8.1310">
    <property type="match status" value="1"/>
</dbReference>